<dbReference type="GO" id="GO:0080120">
    <property type="term" value="P:CAAX-box protein maturation"/>
    <property type="evidence" value="ECO:0007669"/>
    <property type="project" value="UniProtKB-ARBA"/>
</dbReference>
<protein>
    <recommendedName>
        <fullName evidence="2">CAAX prenyl protease 2/Lysostaphin resistance protein A-like domain-containing protein</fullName>
    </recommendedName>
</protein>
<evidence type="ECO:0000256" key="1">
    <source>
        <dbReference type="SAM" id="Phobius"/>
    </source>
</evidence>
<reference evidence="3" key="2">
    <citation type="journal article" date="2021" name="Data Brief">
        <title>Draft genome sequence data of the facultative, thermophilic, xylanolytic bacterium Paenibacillus sp. strain DA-C8.</title>
        <authorList>
            <person name="Chhe C."/>
            <person name="Uke A."/>
            <person name="Baramee S."/>
            <person name="Ungkulpasvich U."/>
            <person name="Tachaapaikoon C."/>
            <person name="Pason P."/>
            <person name="Waeonukul R."/>
            <person name="Ratanakhanokchai K."/>
            <person name="Kosugi A."/>
        </authorList>
    </citation>
    <scope>NUCLEOTIDE SEQUENCE</scope>
    <source>
        <strain evidence="3">DA-C8</strain>
    </source>
</reference>
<keyword evidence="1" id="KW-1133">Transmembrane helix</keyword>
<evidence type="ECO:0000259" key="2">
    <source>
        <dbReference type="Pfam" id="PF02517"/>
    </source>
</evidence>
<feature type="transmembrane region" description="Helical" evidence="1">
    <location>
        <begin position="115"/>
        <end position="144"/>
    </location>
</feature>
<dbReference type="InterPro" id="IPR003675">
    <property type="entry name" value="Rce1/LyrA-like_dom"/>
</dbReference>
<dbReference type="GO" id="GO:0004175">
    <property type="term" value="F:endopeptidase activity"/>
    <property type="evidence" value="ECO:0007669"/>
    <property type="project" value="UniProtKB-ARBA"/>
</dbReference>
<dbReference type="Pfam" id="PF02517">
    <property type="entry name" value="Rce1-like"/>
    <property type="match status" value="1"/>
</dbReference>
<dbReference type="PANTHER" id="PTHR36435">
    <property type="entry name" value="SLR1288 PROTEIN"/>
    <property type="match status" value="1"/>
</dbReference>
<feature type="domain" description="CAAX prenyl protease 2/Lysostaphin resistance protein A-like" evidence="2">
    <location>
        <begin position="97"/>
        <end position="190"/>
    </location>
</feature>
<dbReference type="RefSeq" id="WP_200966927.1">
    <property type="nucleotide sequence ID" value="NZ_BMAQ01000022.1"/>
</dbReference>
<dbReference type="InterPro" id="IPR052710">
    <property type="entry name" value="CAAX_protease"/>
</dbReference>
<sequence>MQKHRQEDLPYVPSYALYLSMLFYALIGFLIIWIWKGSSFFDYLKDLFVLDSIGSIAAALAVVAAGQVYILATRKRLGFNLPATKEVLVMKDLIQRSPLLHIPGLSLASAVCEEILFRAALLGLFAGWAGDLTACLIMTALFGLAHVPQYRGSWNAIIYVFVIGLLINLLFVLYGQLWAPIVLHFFNNLLNFTWMRLGIVKIREK</sequence>
<feature type="transmembrane region" description="Helical" evidence="1">
    <location>
        <begin position="15"/>
        <end position="35"/>
    </location>
</feature>
<evidence type="ECO:0000313" key="4">
    <source>
        <dbReference type="Proteomes" id="UP000654993"/>
    </source>
</evidence>
<accession>A0A916QGP4</accession>
<reference evidence="3" key="1">
    <citation type="submission" date="2020-08" db="EMBL/GenBank/DDBJ databases">
        <authorList>
            <person name="Uke A."/>
            <person name="Chhe C."/>
            <person name="Baramee S."/>
            <person name="Kosugi A."/>
        </authorList>
    </citation>
    <scope>NUCLEOTIDE SEQUENCE</scope>
    <source>
        <strain evidence="3">DA-C8</strain>
    </source>
</reference>
<gene>
    <name evidence="3" type="ORF">PRECH8_19840</name>
</gene>
<keyword evidence="4" id="KW-1185">Reference proteome</keyword>
<dbReference type="PANTHER" id="PTHR36435:SF1">
    <property type="entry name" value="CAAX AMINO TERMINAL PROTEASE FAMILY PROTEIN"/>
    <property type="match status" value="1"/>
</dbReference>
<proteinExistence type="predicted"/>
<feature type="transmembrane region" description="Helical" evidence="1">
    <location>
        <begin position="156"/>
        <end position="175"/>
    </location>
</feature>
<name>A0A916QGP4_9BACL</name>
<keyword evidence="1" id="KW-0472">Membrane</keyword>
<dbReference type="Proteomes" id="UP000654993">
    <property type="component" value="Unassembled WGS sequence"/>
</dbReference>
<dbReference type="EMBL" id="BMAQ01000022">
    <property type="protein sequence ID" value="GFR38688.1"/>
    <property type="molecule type" value="Genomic_DNA"/>
</dbReference>
<evidence type="ECO:0000313" key="3">
    <source>
        <dbReference type="EMBL" id="GFR38688.1"/>
    </source>
</evidence>
<comment type="caution">
    <text evidence="3">The sequence shown here is derived from an EMBL/GenBank/DDBJ whole genome shotgun (WGS) entry which is preliminary data.</text>
</comment>
<keyword evidence="1" id="KW-0812">Transmembrane</keyword>
<feature type="transmembrane region" description="Helical" evidence="1">
    <location>
        <begin position="47"/>
        <end position="72"/>
    </location>
</feature>
<organism evidence="3 4">
    <name type="scientific">Insulibacter thermoxylanivorax</name>
    <dbReference type="NCBI Taxonomy" id="2749268"/>
    <lineage>
        <taxon>Bacteria</taxon>
        <taxon>Bacillati</taxon>
        <taxon>Bacillota</taxon>
        <taxon>Bacilli</taxon>
        <taxon>Bacillales</taxon>
        <taxon>Paenibacillaceae</taxon>
        <taxon>Insulibacter</taxon>
    </lineage>
</organism>
<dbReference type="AlphaFoldDB" id="A0A916QGP4"/>